<dbReference type="GO" id="GO:0016857">
    <property type="term" value="F:racemase and epimerase activity, acting on carbohydrates and derivatives"/>
    <property type="evidence" value="ECO:0007669"/>
    <property type="project" value="InterPro"/>
</dbReference>
<accession>A0A8H3UC46</accession>
<comment type="caution">
    <text evidence="1">The sequence shown here is derived from an EMBL/GenBank/DDBJ whole genome shotgun (WGS) entry which is preliminary data.</text>
</comment>
<protein>
    <recommendedName>
        <fullName evidence="3">Rhamnose mutarotase</fullName>
    </recommendedName>
</protein>
<proteinExistence type="predicted"/>
<dbReference type="PANTHER" id="PTHR34389">
    <property type="entry name" value="L-RHAMNOSE MUTAROTASE"/>
    <property type="match status" value="1"/>
</dbReference>
<dbReference type="InterPro" id="IPR008000">
    <property type="entry name" value="Rham/fucose_mutarotase"/>
</dbReference>
<dbReference type="EMBL" id="WNWS01000439">
    <property type="protein sequence ID" value="KAE9967772.1"/>
    <property type="molecule type" value="Genomic_DNA"/>
</dbReference>
<dbReference type="Pfam" id="PF05336">
    <property type="entry name" value="rhaM"/>
    <property type="match status" value="1"/>
</dbReference>
<dbReference type="PANTHER" id="PTHR34389:SF2">
    <property type="entry name" value="L-RHAMNOSE MUTAROTASE"/>
    <property type="match status" value="1"/>
</dbReference>
<reference evidence="1 2" key="1">
    <citation type="submission" date="2018-12" db="EMBL/GenBank/DDBJ databases">
        <title>Venturia inaequalis Genome Resource.</title>
        <authorList>
            <person name="Lichtner F.J."/>
        </authorList>
    </citation>
    <scope>NUCLEOTIDE SEQUENCE [LARGE SCALE GENOMIC DNA]</scope>
    <source>
        <strain evidence="1 2">120213</strain>
    </source>
</reference>
<dbReference type="SUPFAM" id="SSF54909">
    <property type="entry name" value="Dimeric alpha+beta barrel"/>
    <property type="match status" value="1"/>
</dbReference>
<dbReference type="Proteomes" id="UP000447873">
    <property type="component" value="Unassembled WGS sequence"/>
</dbReference>
<organism evidence="1 2">
    <name type="scientific">Venturia inaequalis</name>
    <name type="common">Apple scab fungus</name>
    <dbReference type="NCBI Taxonomy" id="5025"/>
    <lineage>
        <taxon>Eukaryota</taxon>
        <taxon>Fungi</taxon>
        <taxon>Dikarya</taxon>
        <taxon>Ascomycota</taxon>
        <taxon>Pezizomycotina</taxon>
        <taxon>Dothideomycetes</taxon>
        <taxon>Pleosporomycetidae</taxon>
        <taxon>Venturiales</taxon>
        <taxon>Venturiaceae</taxon>
        <taxon>Venturia</taxon>
    </lineage>
</organism>
<evidence type="ECO:0008006" key="3">
    <source>
        <dbReference type="Google" id="ProtNLM"/>
    </source>
</evidence>
<dbReference type="InterPro" id="IPR011008">
    <property type="entry name" value="Dimeric_a/b-barrel"/>
</dbReference>
<evidence type="ECO:0000313" key="1">
    <source>
        <dbReference type="EMBL" id="KAE9967772.1"/>
    </source>
</evidence>
<dbReference type="Gene3D" id="3.30.70.100">
    <property type="match status" value="1"/>
</dbReference>
<sequence length="115" mass="13331">MPPLRIAQIVKLKPEHADAYIKLHTAVWPSVLKRIADSHICDYSIFYDKQSGILFASFKYTGEDYEGDMKMVAEDGETRRWWGVTDFMQESFCEGVRGSVEGGWWRVLEEVFYVA</sequence>
<evidence type="ECO:0000313" key="2">
    <source>
        <dbReference type="Proteomes" id="UP000447873"/>
    </source>
</evidence>
<name>A0A8H3UC46_VENIN</name>
<dbReference type="AlphaFoldDB" id="A0A8H3UC46"/>
<gene>
    <name evidence="1" type="ORF">EG328_007967</name>
</gene>